<evidence type="ECO:0000313" key="1">
    <source>
        <dbReference type="EMBL" id="GGF13685.1"/>
    </source>
</evidence>
<gene>
    <name evidence="1" type="ORF">GCM10010954_10530</name>
</gene>
<accession>A0A917B0D6</accession>
<dbReference type="RefSeq" id="WP_188376395.1">
    <property type="nucleotide sequence ID" value="NZ_BMEL01000001.1"/>
</dbReference>
<proteinExistence type="predicted"/>
<sequence length="144" mass="16849">MMVPEDFHSFLNHYLKSWRSFSIEEIKKCISNEYQAREADGHSEIIDFGYQESVEGWEQAFSQLRDHAEWIINEIGILPLKNNEVMVILSATLLMDEQPLDKASLFFQTFKKDENECWKLIMSYIEAGVPKDHLNSLVMVDKES</sequence>
<evidence type="ECO:0008006" key="3">
    <source>
        <dbReference type="Google" id="ProtNLM"/>
    </source>
</evidence>
<protein>
    <recommendedName>
        <fullName evidence="3">Flavoprotein</fullName>
    </recommendedName>
</protein>
<dbReference type="EMBL" id="BMEL01000001">
    <property type="protein sequence ID" value="GGF13685.1"/>
    <property type="molecule type" value="Genomic_DNA"/>
</dbReference>
<evidence type="ECO:0000313" key="2">
    <source>
        <dbReference type="Proteomes" id="UP000660110"/>
    </source>
</evidence>
<reference evidence="1" key="1">
    <citation type="journal article" date="2014" name="Int. J. Syst. Evol. Microbiol.">
        <title>Complete genome sequence of Corynebacterium casei LMG S-19264T (=DSM 44701T), isolated from a smear-ripened cheese.</title>
        <authorList>
            <consortium name="US DOE Joint Genome Institute (JGI-PGF)"/>
            <person name="Walter F."/>
            <person name="Albersmeier A."/>
            <person name="Kalinowski J."/>
            <person name="Ruckert C."/>
        </authorList>
    </citation>
    <scope>NUCLEOTIDE SEQUENCE</scope>
    <source>
        <strain evidence="1">CGMCC 1.12153</strain>
    </source>
</reference>
<comment type="caution">
    <text evidence="1">The sequence shown here is derived from an EMBL/GenBank/DDBJ whole genome shotgun (WGS) entry which is preliminary data.</text>
</comment>
<reference evidence="1" key="2">
    <citation type="submission" date="2020-09" db="EMBL/GenBank/DDBJ databases">
        <authorList>
            <person name="Sun Q."/>
            <person name="Zhou Y."/>
        </authorList>
    </citation>
    <scope>NUCLEOTIDE SEQUENCE</scope>
    <source>
        <strain evidence="1">CGMCC 1.12153</strain>
    </source>
</reference>
<organism evidence="1 2">
    <name type="scientific">Halobacillus andaensis</name>
    <dbReference type="NCBI Taxonomy" id="1176239"/>
    <lineage>
        <taxon>Bacteria</taxon>
        <taxon>Bacillati</taxon>
        <taxon>Bacillota</taxon>
        <taxon>Bacilli</taxon>
        <taxon>Bacillales</taxon>
        <taxon>Bacillaceae</taxon>
        <taxon>Halobacillus</taxon>
    </lineage>
</organism>
<name>A0A917B0D6_HALAA</name>
<dbReference type="AlphaFoldDB" id="A0A917B0D6"/>
<dbReference type="Proteomes" id="UP000660110">
    <property type="component" value="Unassembled WGS sequence"/>
</dbReference>
<keyword evidence="2" id="KW-1185">Reference proteome</keyword>